<keyword evidence="2" id="KW-1185">Reference proteome</keyword>
<gene>
    <name evidence="1" type="ORF">NF865_02385</name>
</gene>
<evidence type="ECO:0000313" key="2">
    <source>
        <dbReference type="Proteomes" id="UP001055732"/>
    </source>
</evidence>
<protein>
    <recommendedName>
        <fullName evidence="3">Antitoxin</fullName>
    </recommendedName>
</protein>
<organism evidence="1 2">
    <name type="scientific">Thermococcus aggregans</name>
    <dbReference type="NCBI Taxonomy" id="110163"/>
    <lineage>
        <taxon>Archaea</taxon>
        <taxon>Methanobacteriati</taxon>
        <taxon>Methanobacteriota</taxon>
        <taxon>Thermococci</taxon>
        <taxon>Thermococcales</taxon>
        <taxon>Thermococcaceae</taxon>
        <taxon>Thermococcus</taxon>
    </lineage>
</organism>
<dbReference type="EMBL" id="CP099582">
    <property type="protein sequence ID" value="USS41085.1"/>
    <property type="molecule type" value="Genomic_DNA"/>
</dbReference>
<reference evidence="1" key="1">
    <citation type="journal article" date="1998" name="Int. J. Syst. Bacteriol. 48 Pt">
        <title>Thermococcus guaymasensis sp. nov. and Thermococcus aggregans sp. nov., two novel thermophilic archaea isolated from the Guaymas Basin hydrothermal vent site.</title>
        <authorList>
            <person name="Canganella F."/>
            <person name="Jones W.J."/>
            <person name="Gambacorta A."/>
            <person name="Antranikian G."/>
        </authorList>
    </citation>
    <scope>NUCLEOTIDE SEQUENCE</scope>
    <source>
        <strain evidence="1">TY</strain>
    </source>
</reference>
<dbReference type="Proteomes" id="UP001055732">
    <property type="component" value="Chromosome"/>
</dbReference>
<dbReference type="RefSeq" id="WP_253305026.1">
    <property type="nucleotide sequence ID" value="NZ_CP099582.1"/>
</dbReference>
<reference evidence="1" key="2">
    <citation type="submission" date="2022-06" db="EMBL/GenBank/DDBJ databases">
        <authorList>
            <person name="Park Y.-J."/>
        </authorList>
    </citation>
    <scope>NUCLEOTIDE SEQUENCE</scope>
    <source>
        <strain evidence="1">TY</strain>
    </source>
</reference>
<evidence type="ECO:0008006" key="3">
    <source>
        <dbReference type="Google" id="ProtNLM"/>
    </source>
</evidence>
<name>A0A9E7MY97_THEAG</name>
<accession>A0A9E7MY97</accession>
<evidence type="ECO:0000313" key="1">
    <source>
        <dbReference type="EMBL" id="USS41085.1"/>
    </source>
</evidence>
<sequence length="66" mass="8090">MVRVEEIEYVYGKNGKIKAVIIPIDLWEKIKAKFFDPSEFRGIYKNLKVDFEKELRELREEWERNI</sequence>
<proteinExistence type="predicted"/>
<dbReference type="KEGG" id="tagg:NF865_02385"/>
<dbReference type="AlphaFoldDB" id="A0A9E7MY97"/>